<organism evidence="2 3">
    <name type="scientific">Phytophthora infestans</name>
    <name type="common">Potato late blight agent</name>
    <name type="synonym">Botrytis infestans</name>
    <dbReference type="NCBI Taxonomy" id="4787"/>
    <lineage>
        <taxon>Eukaryota</taxon>
        <taxon>Sar</taxon>
        <taxon>Stramenopiles</taxon>
        <taxon>Oomycota</taxon>
        <taxon>Peronosporomycetes</taxon>
        <taxon>Peronosporales</taxon>
        <taxon>Peronosporaceae</taxon>
        <taxon>Phytophthora</taxon>
    </lineage>
</organism>
<accession>A0A8S9TMK0</accession>
<dbReference type="AlphaFoldDB" id="A0A8S9TMK0"/>
<evidence type="ECO:0000313" key="2">
    <source>
        <dbReference type="EMBL" id="KAF4127208.1"/>
    </source>
</evidence>
<feature type="region of interest" description="Disordered" evidence="1">
    <location>
        <begin position="1"/>
        <end position="41"/>
    </location>
</feature>
<evidence type="ECO:0000256" key="1">
    <source>
        <dbReference type="SAM" id="MobiDB-lite"/>
    </source>
</evidence>
<name>A0A8S9TMK0_PHYIN</name>
<reference evidence="2" key="1">
    <citation type="submission" date="2020-03" db="EMBL/GenBank/DDBJ databases">
        <title>Hybrid Assembly of Korean Phytophthora infestans isolates.</title>
        <authorList>
            <person name="Prokchorchik M."/>
            <person name="Lee Y."/>
            <person name="Seo J."/>
            <person name="Cho J.-H."/>
            <person name="Park Y.-E."/>
            <person name="Jang D.-C."/>
            <person name="Im J.-S."/>
            <person name="Choi J.-G."/>
            <person name="Park H.-J."/>
            <person name="Lee G.-B."/>
            <person name="Lee Y.-G."/>
            <person name="Hong S.-Y."/>
            <person name="Cho K."/>
            <person name="Sohn K.H."/>
        </authorList>
    </citation>
    <scope>NUCLEOTIDE SEQUENCE</scope>
    <source>
        <strain evidence="2">KR_2_A2</strain>
    </source>
</reference>
<dbReference type="Proteomes" id="UP000704712">
    <property type="component" value="Unassembled WGS sequence"/>
</dbReference>
<comment type="caution">
    <text evidence="2">The sequence shown here is derived from an EMBL/GenBank/DDBJ whole genome shotgun (WGS) entry which is preliminary data.</text>
</comment>
<gene>
    <name evidence="2" type="ORF">GN958_ATG23597</name>
</gene>
<sequence length="79" mass="8889">MKHWRRLLERRRRQRRHSRHQATGVSTRDITLGSERAEREAISDNSLEVTVAEAGVDTRGLRGARRGCGKGELGPLALS</sequence>
<proteinExistence type="predicted"/>
<feature type="compositionally biased region" description="Basic residues" evidence="1">
    <location>
        <begin position="1"/>
        <end position="20"/>
    </location>
</feature>
<protein>
    <submittedName>
        <fullName evidence="2">Uncharacterized protein</fullName>
    </submittedName>
</protein>
<dbReference type="EMBL" id="JAACNO010003310">
    <property type="protein sequence ID" value="KAF4127208.1"/>
    <property type="molecule type" value="Genomic_DNA"/>
</dbReference>
<evidence type="ECO:0000313" key="3">
    <source>
        <dbReference type="Proteomes" id="UP000704712"/>
    </source>
</evidence>